<dbReference type="GO" id="GO:0005829">
    <property type="term" value="C:cytosol"/>
    <property type="evidence" value="ECO:0007669"/>
    <property type="project" value="TreeGrafter"/>
</dbReference>
<dbReference type="KEGG" id="run:DR864_27670"/>
<reference evidence="3 4" key="1">
    <citation type="submission" date="2018-07" db="EMBL/GenBank/DDBJ databases">
        <title>Genome sequencing of Runella.</title>
        <authorList>
            <person name="Baek M.-G."/>
            <person name="Yi H."/>
        </authorList>
    </citation>
    <scope>NUCLEOTIDE SEQUENCE [LARGE SCALE GENOMIC DNA]</scope>
    <source>
        <strain evidence="3 4">HYN0085</strain>
    </source>
</reference>
<dbReference type="Proteomes" id="UP000251993">
    <property type="component" value="Chromosome"/>
</dbReference>
<dbReference type="Gene3D" id="3.20.20.100">
    <property type="entry name" value="NADP-dependent oxidoreductase domain"/>
    <property type="match status" value="1"/>
</dbReference>
<gene>
    <name evidence="3" type="ORF">DR864_27670</name>
</gene>
<organism evidence="3 4">
    <name type="scientific">Runella rosea</name>
    <dbReference type="NCBI Taxonomy" id="2259595"/>
    <lineage>
        <taxon>Bacteria</taxon>
        <taxon>Pseudomonadati</taxon>
        <taxon>Bacteroidota</taxon>
        <taxon>Cytophagia</taxon>
        <taxon>Cytophagales</taxon>
        <taxon>Spirosomataceae</taxon>
        <taxon>Runella</taxon>
    </lineage>
</organism>
<dbReference type="AlphaFoldDB" id="A0A344TRI1"/>
<evidence type="ECO:0000259" key="2">
    <source>
        <dbReference type="Pfam" id="PF00248"/>
    </source>
</evidence>
<dbReference type="FunFam" id="3.20.20.100:FF:000004">
    <property type="entry name" value="Oxidoreductase, aldo/keto reductase"/>
    <property type="match status" value="1"/>
</dbReference>
<feature type="domain" description="NADP-dependent oxidoreductase" evidence="2">
    <location>
        <begin position="15"/>
        <end position="307"/>
    </location>
</feature>
<protein>
    <submittedName>
        <fullName evidence="3">Aldo/keto reductase</fullName>
    </submittedName>
</protein>
<dbReference type="PANTHER" id="PTHR43364">
    <property type="entry name" value="NADH-SPECIFIC METHYLGLYOXAL REDUCTASE-RELATED"/>
    <property type="match status" value="1"/>
</dbReference>
<dbReference type="OrthoDB" id="9773828at2"/>
<keyword evidence="4" id="KW-1185">Reference proteome</keyword>
<accession>A0A344TRI1</accession>
<sequence length="340" mass="38268">MKFKLLGKSGLRVSEICLGTMTFGTEWGWGADKHESKKIFDMYANAGGNFIDTANRYTEGTSEKFLGDFIASDRDHFVLATKYTLMDRDGDPNYAGNHRKNMVRSLNESLKRLNTDYIDLFWVHMWDFTTPVEEVMRGLDDLVRSGKVHYIGISDTPAWVISRANMLAELRGWSQFAALQIEYSLLQRGAERDLLPMAKALDMAVTPWGVIGGGALTGKYLRGEGGRVPENSLRRNERSQDIAQAVVEIADELGVTPTQVAINWARQRVSNVMPVIGARRVEQLQDSLKSLDSTIPDEMMHRLNELSKIELGFPHDFLSSEGVKQSAFAGMYDQIINHRL</sequence>
<evidence type="ECO:0000256" key="1">
    <source>
        <dbReference type="ARBA" id="ARBA00023002"/>
    </source>
</evidence>
<dbReference type="GO" id="GO:0016491">
    <property type="term" value="F:oxidoreductase activity"/>
    <property type="evidence" value="ECO:0007669"/>
    <property type="project" value="UniProtKB-KW"/>
</dbReference>
<dbReference type="RefSeq" id="WP_114070013.1">
    <property type="nucleotide sequence ID" value="NZ_CP030850.1"/>
</dbReference>
<dbReference type="Pfam" id="PF00248">
    <property type="entry name" value="Aldo_ket_red"/>
    <property type="match status" value="1"/>
</dbReference>
<keyword evidence="1" id="KW-0560">Oxidoreductase</keyword>
<evidence type="ECO:0000313" key="3">
    <source>
        <dbReference type="EMBL" id="AXE21252.1"/>
    </source>
</evidence>
<dbReference type="InterPro" id="IPR050523">
    <property type="entry name" value="AKR_Detox_Biosynth"/>
</dbReference>
<dbReference type="CDD" id="cd19080">
    <property type="entry name" value="AKR_AKR9A_9B"/>
    <property type="match status" value="1"/>
</dbReference>
<evidence type="ECO:0000313" key="4">
    <source>
        <dbReference type="Proteomes" id="UP000251993"/>
    </source>
</evidence>
<dbReference type="EMBL" id="CP030850">
    <property type="protein sequence ID" value="AXE21252.1"/>
    <property type="molecule type" value="Genomic_DNA"/>
</dbReference>
<proteinExistence type="predicted"/>
<name>A0A344TRI1_9BACT</name>
<dbReference type="PANTHER" id="PTHR43364:SF4">
    <property type="entry name" value="NAD(P)-LINKED OXIDOREDUCTASE SUPERFAMILY PROTEIN"/>
    <property type="match status" value="1"/>
</dbReference>
<dbReference type="InterPro" id="IPR036812">
    <property type="entry name" value="NAD(P)_OxRdtase_dom_sf"/>
</dbReference>
<dbReference type="InterPro" id="IPR023210">
    <property type="entry name" value="NADP_OxRdtase_dom"/>
</dbReference>
<dbReference type="SUPFAM" id="SSF51430">
    <property type="entry name" value="NAD(P)-linked oxidoreductase"/>
    <property type="match status" value="1"/>
</dbReference>